<proteinExistence type="predicted"/>
<sequence length="38" mass="4105">MGRIQKTKGIGFNTGSSISTCGCYTCVQLFCLTISTRQ</sequence>
<organism evidence="1">
    <name type="scientific">Rhizophora mucronata</name>
    <name type="common">Asiatic mangrove</name>
    <dbReference type="NCBI Taxonomy" id="61149"/>
    <lineage>
        <taxon>Eukaryota</taxon>
        <taxon>Viridiplantae</taxon>
        <taxon>Streptophyta</taxon>
        <taxon>Embryophyta</taxon>
        <taxon>Tracheophyta</taxon>
        <taxon>Spermatophyta</taxon>
        <taxon>Magnoliopsida</taxon>
        <taxon>eudicotyledons</taxon>
        <taxon>Gunneridae</taxon>
        <taxon>Pentapetalae</taxon>
        <taxon>rosids</taxon>
        <taxon>fabids</taxon>
        <taxon>Malpighiales</taxon>
        <taxon>Rhizophoraceae</taxon>
        <taxon>Rhizophora</taxon>
    </lineage>
</organism>
<dbReference type="PROSITE" id="PS51257">
    <property type="entry name" value="PROKAR_LIPOPROTEIN"/>
    <property type="match status" value="1"/>
</dbReference>
<protein>
    <submittedName>
        <fullName evidence="1">Uncharacterized protein</fullName>
    </submittedName>
</protein>
<accession>A0A2P2NXH0</accession>
<dbReference type="EMBL" id="GGEC01066676">
    <property type="protein sequence ID" value="MBX47160.1"/>
    <property type="molecule type" value="Transcribed_RNA"/>
</dbReference>
<name>A0A2P2NXH0_RHIMU</name>
<evidence type="ECO:0000313" key="1">
    <source>
        <dbReference type="EMBL" id="MBX47160.1"/>
    </source>
</evidence>
<dbReference type="AlphaFoldDB" id="A0A2P2NXH0"/>
<reference evidence="1" key="1">
    <citation type="submission" date="2018-02" db="EMBL/GenBank/DDBJ databases">
        <title>Rhizophora mucronata_Transcriptome.</title>
        <authorList>
            <person name="Meera S.P."/>
            <person name="Sreeshan A."/>
            <person name="Augustine A."/>
        </authorList>
    </citation>
    <scope>NUCLEOTIDE SEQUENCE</scope>
    <source>
        <tissue evidence="1">Leaf</tissue>
    </source>
</reference>